<feature type="domain" description="DUF6534" evidence="2">
    <location>
        <begin position="107"/>
        <end position="197"/>
    </location>
</feature>
<keyword evidence="4" id="KW-1185">Reference proteome</keyword>
<evidence type="ECO:0000313" key="4">
    <source>
        <dbReference type="Proteomes" id="UP000054538"/>
    </source>
</evidence>
<dbReference type="AlphaFoldDB" id="A0A0D0CRJ3"/>
<feature type="transmembrane region" description="Helical" evidence="1">
    <location>
        <begin position="169"/>
        <end position="192"/>
    </location>
</feature>
<accession>A0A0D0CRJ3</accession>
<reference evidence="4" key="2">
    <citation type="submission" date="2015-01" db="EMBL/GenBank/DDBJ databases">
        <title>Evolutionary Origins and Diversification of the Mycorrhizal Mutualists.</title>
        <authorList>
            <consortium name="DOE Joint Genome Institute"/>
            <consortium name="Mycorrhizal Genomics Consortium"/>
            <person name="Kohler A."/>
            <person name="Kuo A."/>
            <person name="Nagy L.G."/>
            <person name="Floudas D."/>
            <person name="Copeland A."/>
            <person name="Barry K.W."/>
            <person name="Cichocki N."/>
            <person name="Veneault-Fourrey C."/>
            <person name="LaButti K."/>
            <person name="Lindquist E.A."/>
            <person name="Lipzen A."/>
            <person name="Lundell T."/>
            <person name="Morin E."/>
            <person name="Murat C."/>
            <person name="Riley R."/>
            <person name="Ohm R."/>
            <person name="Sun H."/>
            <person name="Tunlid A."/>
            <person name="Henrissat B."/>
            <person name="Grigoriev I.V."/>
            <person name="Hibbett D.S."/>
            <person name="Martin F."/>
        </authorList>
    </citation>
    <scope>NUCLEOTIDE SEQUENCE [LARGE SCALE GENOMIC DNA]</scope>
    <source>
        <strain evidence="4">Ve08.2h10</strain>
    </source>
</reference>
<sequence length="216" mass="24161">MFQSVSTSYSLLIRCRRNTSPSCVVYLPWGSVLGTLLLYWIAFLVQIFYAHRVWIISDRNRVITVMVVASAITQFLFGLMVVADGIRTPTVAALSFSRYTPWAAVASATCDAMITFSVFYYLQPARTGVARRGNVIKRLNTVFIQMGLLSFINAMSMMILYYIQSTDVGKILVVAPGMILSKTYVNSMLAVLNARKSIRDQEHATEISVPTIPTIY</sequence>
<reference evidence="3 4" key="1">
    <citation type="submission" date="2014-04" db="EMBL/GenBank/DDBJ databases">
        <authorList>
            <consortium name="DOE Joint Genome Institute"/>
            <person name="Kuo A."/>
            <person name="Kohler A."/>
            <person name="Jargeat P."/>
            <person name="Nagy L.G."/>
            <person name="Floudas D."/>
            <person name="Copeland A."/>
            <person name="Barry K.W."/>
            <person name="Cichocki N."/>
            <person name="Veneault-Fourrey C."/>
            <person name="LaButti K."/>
            <person name="Lindquist E.A."/>
            <person name="Lipzen A."/>
            <person name="Lundell T."/>
            <person name="Morin E."/>
            <person name="Murat C."/>
            <person name="Sun H."/>
            <person name="Tunlid A."/>
            <person name="Henrissat B."/>
            <person name="Grigoriev I.V."/>
            <person name="Hibbett D.S."/>
            <person name="Martin F."/>
            <person name="Nordberg H.P."/>
            <person name="Cantor M.N."/>
            <person name="Hua S.X."/>
        </authorList>
    </citation>
    <scope>NUCLEOTIDE SEQUENCE [LARGE SCALE GENOMIC DNA]</scope>
    <source>
        <strain evidence="3 4">Ve08.2h10</strain>
    </source>
</reference>
<evidence type="ECO:0000313" key="3">
    <source>
        <dbReference type="EMBL" id="KIK77938.1"/>
    </source>
</evidence>
<keyword evidence="1" id="KW-0472">Membrane</keyword>
<dbReference type="Proteomes" id="UP000054538">
    <property type="component" value="Unassembled WGS sequence"/>
</dbReference>
<feature type="transmembrane region" description="Helical" evidence="1">
    <location>
        <begin position="62"/>
        <end position="82"/>
    </location>
</feature>
<keyword evidence="1" id="KW-0812">Transmembrane</keyword>
<dbReference type="OrthoDB" id="2971182at2759"/>
<keyword evidence="1" id="KW-1133">Transmembrane helix</keyword>
<organism evidence="3 4">
    <name type="scientific">Paxillus rubicundulus Ve08.2h10</name>
    <dbReference type="NCBI Taxonomy" id="930991"/>
    <lineage>
        <taxon>Eukaryota</taxon>
        <taxon>Fungi</taxon>
        <taxon>Dikarya</taxon>
        <taxon>Basidiomycota</taxon>
        <taxon>Agaricomycotina</taxon>
        <taxon>Agaricomycetes</taxon>
        <taxon>Agaricomycetidae</taxon>
        <taxon>Boletales</taxon>
        <taxon>Paxilineae</taxon>
        <taxon>Paxillaceae</taxon>
        <taxon>Paxillus</taxon>
    </lineage>
</organism>
<dbReference type="InParanoid" id="A0A0D0CRJ3"/>
<evidence type="ECO:0000259" key="2">
    <source>
        <dbReference type="Pfam" id="PF20152"/>
    </source>
</evidence>
<proteinExistence type="predicted"/>
<dbReference type="Pfam" id="PF20152">
    <property type="entry name" value="DUF6534"/>
    <property type="match status" value="1"/>
</dbReference>
<feature type="transmembrane region" description="Helical" evidence="1">
    <location>
        <begin position="142"/>
        <end position="163"/>
    </location>
</feature>
<protein>
    <recommendedName>
        <fullName evidence="2">DUF6534 domain-containing protein</fullName>
    </recommendedName>
</protein>
<dbReference type="PANTHER" id="PTHR40465">
    <property type="entry name" value="CHROMOSOME 1, WHOLE GENOME SHOTGUN SEQUENCE"/>
    <property type="match status" value="1"/>
</dbReference>
<feature type="transmembrane region" description="Helical" evidence="1">
    <location>
        <begin position="102"/>
        <end position="122"/>
    </location>
</feature>
<name>A0A0D0CRJ3_9AGAM</name>
<dbReference type="InterPro" id="IPR045339">
    <property type="entry name" value="DUF6534"/>
</dbReference>
<dbReference type="STRING" id="930991.A0A0D0CRJ3"/>
<dbReference type="EMBL" id="KN826774">
    <property type="protein sequence ID" value="KIK77938.1"/>
    <property type="molecule type" value="Genomic_DNA"/>
</dbReference>
<feature type="transmembrane region" description="Helical" evidence="1">
    <location>
        <begin position="26"/>
        <end position="50"/>
    </location>
</feature>
<dbReference type="PANTHER" id="PTHR40465:SF1">
    <property type="entry name" value="DUF6534 DOMAIN-CONTAINING PROTEIN"/>
    <property type="match status" value="1"/>
</dbReference>
<evidence type="ECO:0000256" key="1">
    <source>
        <dbReference type="SAM" id="Phobius"/>
    </source>
</evidence>
<gene>
    <name evidence="3" type="ORF">PAXRUDRAFT_834797</name>
</gene>
<dbReference type="HOGENOM" id="CLU_046025_14_1_1"/>